<dbReference type="PATRIC" id="fig|28037.216.peg.1723"/>
<gene>
    <name evidence="2" type="ORF">TZ94_01755</name>
</gene>
<dbReference type="RefSeq" id="WP_045616034.1">
    <property type="nucleotide sequence ID" value="NZ_JYGT01000010.1"/>
</dbReference>
<reference evidence="2 3" key="1">
    <citation type="submission" date="2015-02" db="EMBL/GenBank/DDBJ databases">
        <title>Evolution of amylase-binding proteins of oral streptococcal species.</title>
        <authorList>
            <person name="Haase E.M."/>
        </authorList>
    </citation>
    <scope>NUCLEOTIDE SEQUENCE [LARGE SCALE GENOMIC DNA]</scope>
    <source>
        <strain evidence="2 3">UC921A</strain>
    </source>
</reference>
<sequence>MKFHEFGDKNLPSILLIHGGGSSWWNYLRQARILSEKYRVILPTLNGHGEEYQLDYVSTEDSALEILDYIKANCGGKLFAIGGVSLGGQITMELLSIDRDIAEKAIIDGSLCIPQPRLAKISIFLVRLFGKLMISKFSCKLQLSMMNKLYPKLAYPEELKDYYLEDLPRTPIKTLVTIYKTYMGHYKLKNTISVNKAQVLYIYGEKELNCVKASAKLFQQLHPNTILYEAKGYNHGYLSAYLPQEWINLVVPFLKSDSLEMCNESDIS</sequence>
<dbReference type="Proteomes" id="UP000033489">
    <property type="component" value="Unassembled WGS sequence"/>
</dbReference>
<dbReference type="InterPro" id="IPR000073">
    <property type="entry name" value="AB_hydrolase_1"/>
</dbReference>
<proteinExistence type="predicted"/>
<organism evidence="2 3">
    <name type="scientific">Streptococcus infantis</name>
    <dbReference type="NCBI Taxonomy" id="68892"/>
    <lineage>
        <taxon>Bacteria</taxon>
        <taxon>Bacillati</taxon>
        <taxon>Bacillota</taxon>
        <taxon>Bacilli</taxon>
        <taxon>Lactobacillales</taxon>
        <taxon>Streptococcaceae</taxon>
        <taxon>Streptococcus</taxon>
    </lineage>
</organism>
<evidence type="ECO:0000259" key="1">
    <source>
        <dbReference type="Pfam" id="PF12697"/>
    </source>
</evidence>
<dbReference type="Gene3D" id="3.40.50.1820">
    <property type="entry name" value="alpha/beta hydrolase"/>
    <property type="match status" value="1"/>
</dbReference>
<dbReference type="GO" id="GO:0016787">
    <property type="term" value="F:hydrolase activity"/>
    <property type="evidence" value="ECO:0007669"/>
    <property type="project" value="UniProtKB-KW"/>
</dbReference>
<feature type="domain" description="AB hydrolase-1" evidence="1">
    <location>
        <begin position="14"/>
        <end position="121"/>
    </location>
</feature>
<accession>A0A0F2DTG4</accession>
<dbReference type="EMBL" id="JYGT01000010">
    <property type="protein sequence ID" value="KJQ74233.1"/>
    <property type="molecule type" value="Genomic_DNA"/>
</dbReference>
<protein>
    <submittedName>
        <fullName evidence="2">Alpha/beta hydrolase family protein</fullName>
    </submittedName>
</protein>
<name>A0A0F2DTG4_9STRE</name>
<keyword evidence="2" id="KW-0378">Hydrolase</keyword>
<dbReference type="Pfam" id="PF12697">
    <property type="entry name" value="Abhydrolase_6"/>
    <property type="match status" value="1"/>
</dbReference>
<dbReference type="InterPro" id="IPR029058">
    <property type="entry name" value="AB_hydrolase_fold"/>
</dbReference>
<dbReference type="OrthoDB" id="9776853at2"/>
<dbReference type="AlphaFoldDB" id="A0A0F2DTG4"/>
<dbReference type="SUPFAM" id="SSF53474">
    <property type="entry name" value="alpha/beta-Hydrolases"/>
    <property type="match status" value="1"/>
</dbReference>
<evidence type="ECO:0000313" key="3">
    <source>
        <dbReference type="Proteomes" id="UP000033489"/>
    </source>
</evidence>
<evidence type="ECO:0000313" key="2">
    <source>
        <dbReference type="EMBL" id="KJQ74233.1"/>
    </source>
</evidence>
<comment type="caution">
    <text evidence="2">The sequence shown here is derived from an EMBL/GenBank/DDBJ whole genome shotgun (WGS) entry which is preliminary data.</text>
</comment>